<proteinExistence type="predicted"/>
<reference evidence="2" key="1">
    <citation type="submission" date="2016-11" db="UniProtKB">
        <authorList>
            <consortium name="WormBaseParasite"/>
        </authorList>
    </citation>
    <scope>IDENTIFICATION</scope>
    <source>
        <strain evidence="2">KR3021</strain>
    </source>
</reference>
<name>A0AC35THE2_9BILA</name>
<protein>
    <submittedName>
        <fullName evidence="2">Uncharacterized protein</fullName>
    </submittedName>
</protein>
<evidence type="ECO:0000313" key="2">
    <source>
        <dbReference type="WBParaSite" id="RSKR_0000059800.1"/>
    </source>
</evidence>
<evidence type="ECO:0000313" key="1">
    <source>
        <dbReference type="Proteomes" id="UP000095286"/>
    </source>
</evidence>
<organism evidence="1 2">
    <name type="scientific">Rhabditophanes sp. KR3021</name>
    <dbReference type="NCBI Taxonomy" id="114890"/>
    <lineage>
        <taxon>Eukaryota</taxon>
        <taxon>Metazoa</taxon>
        <taxon>Ecdysozoa</taxon>
        <taxon>Nematoda</taxon>
        <taxon>Chromadorea</taxon>
        <taxon>Rhabditida</taxon>
        <taxon>Tylenchina</taxon>
        <taxon>Panagrolaimomorpha</taxon>
        <taxon>Strongyloidoidea</taxon>
        <taxon>Alloionematidae</taxon>
        <taxon>Rhabditophanes</taxon>
    </lineage>
</organism>
<dbReference type="Proteomes" id="UP000095286">
    <property type="component" value="Unplaced"/>
</dbReference>
<sequence>MTNLKTLVSITCLVIFVANIQVGYAFLASAFSSVAGSKSGRSSNCRNWSEYGPCFSTSDRSFWNNLPRNCYSNRYMQLIVGVGKPIVQKIMDYSEFFNKSANACGMCNVQLSCSQGCTYQAGANTFGIADRVCDLPTENQACAMTSRAFNSETGMCQIWPPRGITSAEFLGAFVPQGIRDQVWGLKPVNCVSIAGNCYCCCAPFFVDPCTAKCTMTPCSKRQSFTKDEIKRLREKYIRRLEQLNNEN</sequence>
<dbReference type="WBParaSite" id="RSKR_0000059800.1">
    <property type="protein sequence ID" value="RSKR_0000059800.1"/>
    <property type="gene ID" value="RSKR_0000059800"/>
</dbReference>
<accession>A0AC35THE2</accession>